<evidence type="ECO:0008006" key="5">
    <source>
        <dbReference type="Google" id="ProtNLM"/>
    </source>
</evidence>
<organism evidence="3 4">
    <name type="scientific">Candidatus Nitrospira kreftii</name>
    <dbReference type="NCBI Taxonomy" id="2652173"/>
    <lineage>
        <taxon>Bacteria</taxon>
        <taxon>Pseudomonadati</taxon>
        <taxon>Nitrospirota</taxon>
        <taxon>Nitrospiria</taxon>
        <taxon>Nitrospirales</taxon>
        <taxon>Nitrospiraceae</taxon>
        <taxon>Nitrospira</taxon>
    </lineage>
</organism>
<feature type="compositionally biased region" description="Acidic residues" evidence="1">
    <location>
        <begin position="187"/>
        <end position="198"/>
    </location>
</feature>
<feature type="region of interest" description="Disordered" evidence="1">
    <location>
        <begin position="176"/>
        <end position="234"/>
    </location>
</feature>
<sequence>MRRASSSPRRPEAGFSYLMVMMAITVMGLSMTMAARQWKTMVQRELEADLLAKGIEIQTALALYSAHVKAGRVMPGEVYPQTLAELTRPPKPFLRKVYLDPVGRGEWQLLRAPTGGIMGVRSTSRDRPIKQGDFPPAVRHFQGKPTHFDWVFQYPNPSMAAVPGSIVPLAIGQPAQLNQPVRPGENDLSDDSPVEESMDAPADQMDSADFLSTPSADTLSEPPETPVLPLEPAS</sequence>
<evidence type="ECO:0000313" key="4">
    <source>
        <dbReference type="Proteomes" id="UP000593737"/>
    </source>
</evidence>
<evidence type="ECO:0000256" key="2">
    <source>
        <dbReference type="SAM" id="Phobius"/>
    </source>
</evidence>
<dbReference type="Proteomes" id="UP000593737">
    <property type="component" value="Chromosome"/>
</dbReference>
<dbReference type="EMBL" id="CP047423">
    <property type="protein sequence ID" value="QPD03678.1"/>
    <property type="molecule type" value="Genomic_DNA"/>
</dbReference>
<evidence type="ECO:0000256" key="1">
    <source>
        <dbReference type="SAM" id="MobiDB-lite"/>
    </source>
</evidence>
<proteinExistence type="predicted"/>
<feature type="compositionally biased region" description="Low complexity" evidence="1">
    <location>
        <begin position="219"/>
        <end position="234"/>
    </location>
</feature>
<reference evidence="3 4" key="1">
    <citation type="journal article" date="2020" name="ISME J.">
        <title>Enrichment and physiological characterization of a novel comammox Nitrospira indicates ammonium inhibition of complete nitrification.</title>
        <authorList>
            <person name="Sakoula D."/>
            <person name="Koch H."/>
            <person name="Frank J."/>
            <person name="Jetten M.S.M."/>
            <person name="van Kessel M.A.H.J."/>
            <person name="Lucker S."/>
        </authorList>
    </citation>
    <scope>NUCLEOTIDE SEQUENCE [LARGE SCALE GENOMIC DNA]</scope>
    <source>
        <strain evidence="3">Comreactor17</strain>
    </source>
</reference>
<keyword evidence="2" id="KW-0472">Membrane</keyword>
<accession>A0A7S8IYW7</accession>
<evidence type="ECO:0000313" key="3">
    <source>
        <dbReference type="EMBL" id="QPD03678.1"/>
    </source>
</evidence>
<keyword evidence="2" id="KW-0812">Transmembrane</keyword>
<gene>
    <name evidence="3" type="ORF">Nkreftii_001452</name>
</gene>
<dbReference type="KEGG" id="nkf:Nkreftii_001452"/>
<protein>
    <recommendedName>
        <fullName evidence="5">Type II secretion system protein</fullName>
    </recommendedName>
</protein>
<dbReference type="AlphaFoldDB" id="A0A7S8IYW7"/>
<name>A0A7S8IYW7_9BACT</name>
<feature type="transmembrane region" description="Helical" evidence="2">
    <location>
        <begin position="15"/>
        <end position="35"/>
    </location>
</feature>
<keyword evidence="2" id="KW-1133">Transmembrane helix</keyword>